<feature type="transmembrane region" description="Helical" evidence="7">
    <location>
        <begin position="103"/>
        <end position="124"/>
    </location>
</feature>
<evidence type="ECO:0000256" key="7">
    <source>
        <dbReference type="RuleBase" id="RU363032"/>
    </source>
</evidence>
<comment type="subcellular location">
    <subcellularLocation>
        <location evidence="1 7">Cell membrane</location>
        <topology evidence="1 7">Multi-pass membrane protein</topology>
    </subcellularLocation>
</comment>
<evidence type="ECO:0000256" key="4">
    <source>
        <dbReference type="ARBA" id="ARBA00022692"/>
    </source>
</evidence>
<evidence type="ECO:0000256" key="6">
    <source>
        <dbReference type="ARBA" id="ARBA00023136"/>
    </source>
</evidence>
<dbReference type="Proteomes" id="UP000678276">
    <property type="component" value="Unassembled WGS sequence"/>
</dbReference>
<dbReference type="PROSITE" id="PS50928">
    <property type="entry name" value="ABC_TM1"/>
    <property type="match status" value="1"/>
</dbReference>
<comment type="similarity">
    <text evidence="7">Belongs to the binding-protein-dependent transport system permease family.</text>
</comment>
<dbReference type="InterPro" id="IPR045621">
    <property type="entry name" value="BPD_transp_1_N"/>
</dbReference>
<keyword evidence="4 7" id="KW-0812">Transmembrane</keyword>
<feature type="transmembrane region" description="Helical" evidence="7">
    <location>
        <begin position="262"/>
        <end position="286"/>
    </location>
</feature>
<feature type="transmembrane region" description="Helical" evidence="7">
    <location>
        <begin position="197"/>
        <end position="221"/>
    </location>
</feature>
<sequence length="336" mass="36353">MQILRYIARRLLFVIPQLIGIVAISFFLIKLIPGDPAVLMLGPNATADAVANLRSQMGLDQPLVNQFFIYLGNVARGDLGMSWQTANPVLTDLLQRFPATLELVTLSLLLALAIGIPLGVASSMHKRGALRRFADGYGLLAGALPDFWLALVLIFVFYSVLQIAPAPLGRFSFMLIPPETITGSVLIDSLIEGRFDVFWSALGHLILPVLTLGLVNAGPILKITQSTMDRALSSDYIAFARLSGLPRRTVRAQAFRASLPNIITIVSVLYSFLIGSAVLVEIVFGWGGAGQYAVAGVLNADVNPVLGFVLFAAMLSLVVYLVVDLLYFALDPRTRV</sequence>
<dbReference type="PANTHER" id="PTHR43163">
    <property type="entry name" value="DIPEPTIDE TRANSPORT SYSTEM PERMEASE PROTEIN DPPB-RELATED"/>
    <property type="match status" value="1"/>
</dbReference>
<protein>
    <submittedName>
        <fullName evidence="9">ABC transporter permease</fullName>
    </submittedName>
</protein>
<evidence type="ECO:0000313" key="10">
    <source>
        <dbReference type="Proteomes" id="UP000678276"/>
    </source>
</evidence>
<reference evidence="9 10" key="1">
    <citation type="submission" date="2021-04" db="EMBL/GenBank/DDBJ databases">
        <title>Whole genome sequence of Jiella sp. KSK16Y-1.</title>
        <authorList>
            <person name="Tuo L."/>
        </authorList>
    </citation>
    <scope>NUCLEOTIDE SEQUENCE [LARGE SCALE GENOMIC DNA]</scope>
    <source>
        <strain evidence="9 10">KSK16Y-1</strain>
    </source>
</reference>
<keyword evidence="6 7" id="KW-0472">Membrane</keyword>
<keyword evidence="5 7" id="KW-1133">Transmembrane helix</keyword>
<evidence type="ECO:0000256" key="2">
    <source>
        <dbReference type="ARBA" id="ARBA00022448"/>
    </source>
</evidence>
<dbReference type="InterPro" id="IPR035906">
    <property type="entry name" value="MetI-like_sf"/>
</dbReference>
<evidence type="ECO:0000259" key="8">
    <source>
        <dbReference type="PROSITE" id="PS50928"/>
    </source>
</evidence>
<dbReference type="Pfam" id="PF19300">
    <property type="entry name" value="BPD_transp_1_N"/>
    <property type="match status" value="1"/>
</dbReference>
<dbReference type="InterPro" id="IPR000515">
    <property type="entry name" value="MetI-like"/>
</dbReference>
<dbReference type="EMBL" id="JAGJCF010000019">
    <property type="protein sequence ID" value="MBP0617741.1"/>
    <property type="molecule type" value="Genomic_DNA"/>
</dbReference>
<dbReference type="Gene3D" id="1.10.3720.10">
    <property type="entry name" value="MetI-like"/>
    <property type="match status" value="1"/>
</dbReference>
<keyword evidence="3" id="KW-1003">Cell membrane</keyword>
<keyword evidence="10" id="KW-1185">Reference proteome</keyword>
<keyword evidence="2 7" id="KW-0813">Transport</keyword>
<feature type="domain" description="ABC transmembrane type-1" evidence="8">
    <location>
        <begin position="97"/>
        <end position="327"/>
    </location>
</feature>
<evidence type="ECO:0000256" key="5">
    <source>
        <dbReference type="ARBA" id="ARBA00022989"/>
    </source>
</evidence>
<dbReference type="CDD" id="cd06261">
    <property type="entry name" value="TM_PBP2"/>
    <property type="match status" value="1"/>
</dbReference>
<dbReference type="RefSeq" id="WP_209596802.1">
    <property type="nucleotide sequence ID" value="NZ_JAGJCF010000019.1"/>
</dbReference>
<proteinExistence type="inferred from homology"/>
<comment type="caution">
    <text evidence="9">The sequence shown here is derived from an EMBL/GenBank/DDBJ whole genome shotgun (WGS) entry which is preliminary data.</text>
</comment>
<dbReference type="SUPFAM" id="SSF161098">
    <property type="entry name" value="MetI-like"/>
    <property type="match status" value="1"/>
</dbReference>
<dbReference type="PANTHER" id="PTHR43163:SF6">
    <property type="entry name" value="DIPEPTIDE TRANSPORT SYSTEM PERMEASE PROTEIN DPPB-RELATED"/>
    <property type="match status" value="1"/>
</dbReference>
<feature type="transmembrane region" description="Helical" evidence="7">
    <location>
        <begin position="136"/>
        <end position="161"/>
    </location>
</feature>
<evidence type="ECO:0000256" key="3">
    <source>
        <dbReference type="ARBA" id="ARBA00022475"/>
    </source>
</evidence>
<dbReference type="Pfam" id="PF00528">
    <property type="entry name" value="BPD_transp_1"/>
    <property type="match status" value="1"/>
</dbReference>
<accession>A0ABS4BM01</accession>
<name>A0ABS4BM01_9HYPH</name>
<evidence type="ECO:0000256" key="1">
    <source>
        <dbReference type="ARBA" id="ARBA00004651"/>
    </source>
</evidence>
<feature type="transmembrane region" description="Helical" evidence="7">
    <location>
        <begin position="306"/>
        <end position="330"/>
    </location>
</feature>
<gene>
    <name evidence="9" type="ORF">J6595_19315</name>
</gene>
<evidence type="ECO:0000313" key="9">
    <source>
        <dbReference type="EMBL" id="MBP0617741.1"/>
    </source>
</evidence>
<feature type="transmembrane region" description="Helical" evidence="7">
    <location>
        <begin position="12"/>
        <end position="32"/>
    </location>
</feature>
<organism evidence="9 10">
    <name type="scientific">Jiella mangrovi</name>
    <dbReference type="NCBI Taxonomy" id="2821407"/>
    <lineage>
        <taxon>Bacteria</taxon>
        <taxon>Pseudomonadati</taxon>
        <taxon>Pseudomonadota</taxon>
        <taxon>Alphaproteobacteria</taxon>
        <taxon>Hyphomicrobiales</taxon>
        <taxon>Aurantimonadaceae</taxon>
        <taxon>Jiella</taxon>
    </lineage>
</organism>